<evidence type="ECO:0000259" key="1">
    <source>
        <dbReference type="PROSITE" id="PS50053"/>
    </source>
</evidence>
<dbReference type="SMART" id="SM00213">
    <property type="entry name" value="UBQ"/>
    <property type="match status" value="1"/>
</dbReference>
<dbReference type="PRINTS" id="PR00348">
    <property type="entry name" value="UBIQUITIN"/>
</dbReference>
<dbReference type="InterPro" id="IPR029071">
    <property type="entry name" value="Ubiquitin-like_domsf"/>
</dbReference>
<dbReference type="FunFam" id="3.10.20.90:FF:000222">
    <property type="entry name" value="Polyubiquitin 5"/>
    <property type="match status" value="1"/>
</dbReference>
<dbReference type="InterPro" id="IPR000626">
    <property type="entry name" value="Ubiquitin-like_dom"/>
</dbReference>
<proteinExistence type="predicted"/>
<evidence type="ECO:0000313" key="2">
    <source>
        <dbReference type="Ensembl" id="ENSECRP00000010975.1"/>
    </source>
</evidence>
<dbReference type="PROSITE" id="PS50053">
    <property type="entry name" value="UBIQUITIN_2"/>
    <property type="match status" value="1"/>
</dbReference>
<dbReference type="Proteomes" id="UP000694620">
    <property type="component" value="Chromosome 2"/>
</dbReference>
<feature type="domain" description="Ubiquitin-like" evidence="1">
    <location>
        <begin position="23"/>
        <end position="98"/>
    </location>
</feature>
<organism evidence="2 3">
    <name type="scientific">Erpetoichthys calabaricus</name>
    <name type="common">Rope fish</name>
    <name type="synonym">Calamoichthys calabaricus</name>
    <dbReference type="NCBI Taxonomy" id="27687"/>
    <lineage>
        <taxon>Eukaryota</taxon>
        <taxon>Metazoa</taxon>
        <taxon>Chordata</taxon>
        <taxon>Craniata</taxon>
        <taxon>Vertebrata</taxon>
        <taxon>Euteleostomi</taxon>
        <taxon>Actinopterygii</taxon>
        <taxon>Polypteriformes</taxon>
        <taxon>Polypteridae</taxon>
        <taxon>Erpetoichthys</taxon>
    </lineage>
</organism>
<dbReference type="Pfam" id="PF00240">
    <property type="entry name" value="ubiquitin"/>
    <property type="match status" value="1"/>
</dbReference>
<reference evidence="2" key="2">
    <citation type="submission" date="2025-08" db="UniProtKB">
        <authorList>
            <consortium name="Ensembl"/>
        </authorList>
    </citation>
    <scope>IDENTIFICATION</scope>
</reference>
<dbReference type="AlphaFoldDB" id="A0A8C4S3G6"/>
<dbReference type="InterPro" id="IPR019956">
    <property type="entry name" value="Ubiquitin_dom"/>
</dbReference>
<evidence type="ECO:0000313" key="3">
    <source>
        <dbReference type="Proteomes" id="UP000694620"/>
    </source>
</evidence>
<accession>A0A8C4S3G6</accession>
<protein>
    <submittedName>
        <fullName evidence="2">Polyubiquitin-B-like</fullName>
    </submittedName>
</protein>
<sequence>ILHQYGLEPGTIVTVLITEPKLMQVFLKNDKGQTKTYEIQPGETVTQFKKKVYRGEKVPTDQMILIYEGKQLEDSRKMDDYNIQSNKTIYLQLRLRGG</sequence>
<dbReference type="PANTHER" id="PTHR10666">
    <property type="entry name" value="UBIQUITIN"/>
    <property type="match status" value="1"/>
</dbReference>
<dbReference type="SUPFAM" id="SSF54236">
    <property type="entry name" value="Ubiquitin-like"/>
    <property type="match status" value="1"/>
</dbReference>
<dbReference type="Ensembl" id="ENSECRT00000011152.1">
    <property type="protein sequence ID" value="ENSECRP00000010975.1"/>
    <property type="gene ID" value="ENSECRG00000007296.1"/>
</dbReference>
<reference evidence="2" key="1">
    <citation type="submission" date="2021-06" db="EMBL/GenBank/DDBJ databases">
        <authorList>
            <consortium name="Wellcome Sanger Institute Data Sharing"/>
        </authorList>
    </citation>
    <scope>NUCLEOTIDE SEQUENCE [LARGE SCALE GENOMIC DNA]</scope>
</reference>
<dbReference type="InterPro" id="IPR050158">
    <property type="entry name" value="Ubiquitin_ubiquitin-like"/>
</dbReference>
<dbReference type="Gene3D" id="3.10.20.90">
    <property type="entry name" value="Phosphatidylinositol 3-kinase Catalytic Subunit, Chain A, domain 1"/>
    <property type="match status" value="1"/>
</dbReference>
<dbReference type="GeneTree" id="ENSGT00940000162007"/>
<keyword evidence="3" id="KW-1185">Reference proteome</keyword>
<name>A0A8C4S3G6_ERPCA</name>
<reference evidence="2" key="3">
    <citation type="submission" date="2025-09" db="UniProtKB">
        <authorList>
            <consortium name="Ensembl"/>
        </authorList>
    </citation>
    <scope>IDENTIFICATION</scope>
</reference>